<dbReference type="GO" id="GO:0033281">
    <property type="term" value="C:TAT protein transport complex"/>
    <property type="evidence" value="ECO:0007669"/>
    <property type="project" value="UniProtKB-UniRule"/>
</dbReference>
<keyword evidence="7 9" id="KW-0811">Translocation</keyword>
<feature type="transmembrane region" description="Helical" evidence="11">
    <location>
        <begin position="6"/>
        <end position="22"/>
    </location>
</feature>
<evidence type="ECO:0000256" key="10">
    <source>
        <dbReference type="SAM" id="MobiDB-lite"/>
    </source>
</evidence>
<dbReference type="GO" id="GO:0043953">
    <property type="term" value="P:protein transport by the Tat complex"/>
    <property type="evidence" value="ECO:0007669"/>
    <property type="project" value="UniProtKB-UniRule"/>
</dbReference>
<evidence type="ECO:0000256" key="7">
    <source>
        <dbReference type="ARBA" id="ARBA00023010"/>
    </source>
</evidence>
<comment type="function">
    <text evidence="9">Part of the twin-arginine translocation (Tat) system that transports large folded proteins containing a characteristic twin-arginine motif in their signal peptide across membranes. Together with TatC, TatB is part of a receptor directly interacting with Tat signal peptides. TatB may form an oligomeric binding site that transiently accommodates folded Tat precursor proteins before their translocation.</text>
</comment>
<keyword evidence="4 9" id="KW-0812">Transmembrane</keyword>
<keyword evidence="2 9" id="KW-0813">Transport</keyword>
<dbReference type="Pfam" id="PF02416">
    <property type="entry name" value="TatA_B_E"/>
    <property type="match status" value="1"/>
</dbReference>
<comment type="similarity">
    <text evidence="9">Belongs to the TatB family.</text>
</comment>
<name>A0A3M8REQ2_9PROT</name>
<keyword evidence="6 9" id="KW-1133">Transmembrane helix</keyword>
<dbReference type="InterPro" id="IPR018448">
    <property type="entry name" value="TatB"/>
</dbReference>
<dbReference type="NCBIfam" id="TIGR01410">
    <property type="entry name" value="tatB"/>
    <property type="match status" value="1"/>
</dbReference>
<protein>
    <recommendedName>
        <fullName evidence="9">Sec-independent protein translocase protein TatB</fullName>
    </recommendedName>
</protein>
<evidence type="ECO:0000256" key="9">
    <source>
        <dbReference type="HAMAP-Rule" id="MF_00237"/>
    </source>
</evidence>
<evidence type="ECO:0000256" key="4">
    <source>
        <dbReference type="ARBA" id="ARBA00022692"/>
    </source>
</evidence>
<comment type="subcellular location">
    <subcellularLocation>
        <location evidence="9">Cell membrane</location>
        <topology evidence="9">Single-pass membrane protein</topology>
    </subcellularLocation>
    <subcellularLocation>
        <location evidence="1">Membrane</location>
        <topology evidence="1">Single-pass membrane protein</topology>
    </subcellularLocation>
</comment>
<dbReference type="GO" id="GO:0008320">
    <property type="term" value="F:protein transmembrane transporter activity"/>
    <property type="evidence" value="ECO:0007669"/>
    <property type="project" value="UniProtKB-UniRule"/>
</dbReference>
<evidence type="ECO:0000256" key="11">
    <source>
        <dbReference type="SAM" id="Phobius"/>
    </source>
</evidence>
<comment type="caution">
    <text evidence="12">The sequence shown here is derived from an EMBL/GenBank/DDBJ whole genome shotgun (WGS) entry which is preliminary data.</text>
</comment>
<evidence type="ECO:0000256" key="3">
    <source>
        <dbReference type="ARBA" id="ARBA00022475"/>
    </source>
</evidence>
<keyword evidence="8 9" id="KW-0472">Membrane</keyword>
<dbReference type="PANTHER" id="PTHR33162:SF1">
    <property type="entry name" value="SEC-INDEPENDENT PROTEIN TRANSLOCASE PROTEIN TATA, CHLOROPLASTIC"/>
    <property type="match status" value="1"/>
</dbReference>
<evidence type="ECO:0000313" key="12">
    <source>
        <dbReference type="EMBL" id="RNF66591.1"/>
    </source>
</evidence>
<gene>
    <name evidence="9 12" type="primary">tatB</name>
    <name evidence="12" type="ORF">EC580_04530</name>
</gene>
<keyword evidence="3 9" id="KW-1003">Cell membrane</keyword>
<feature type="region of interest" description="Disordered" evidence="10">
    <location>
        <begin position="70"/>
        <end position="121"/>
    </location>
</feature>
<keyword evidence="5 9" id="KW-0653">Protein transport</keyword>
<dbReference type="HAMAP" id="MF_00237">
    <property type="entry name" value="TatB"/>
    <property type="match status" value="1"/>
</dbReference>
<organism evidence="12">
    <name type="scientific">Acidithiobacillus sulfuriphilus</name>
    <dbReference type="NCBI Taxonomy" id="1867749"/>
    <lineage>
        <taxon>Bacteria</taxon>
        <taxon>Pseudomonadati</taxon>
        <taxon>Pseudomonadota</taxon>
        <taxon>Acidithiobacillia</taxon>
        <taxon>Acidithiobacillales</taxon>
        <taxon>Acidithiobacillaceae</taxon>
        <taxon>Acidithiobacillus</taxon>
    </lineage>
</organism>
<dbReference type="InterPro" id="IPR003369">
    <property type="entry name" value="TatA/B/E"/>
</dbReference>
<comment type="subunit">
    <text evidence="9">The Tat system comprises two distinct complexes: a TatABC complex, containing multiple copies of TatA, TatB and TatC subunits, and a separate TatA complex, containing only TatA subunits. Substrates initially bind to the TatABC complex, which probably triggers association of the separate TatA complex to form the active translocon.</text>
</comment>
<evidence type="ECO:0000256" key="6">
    <source>
        <dbReference type="ARBA" id="ARBA00022989"/>
    </source>
</evidence>
<sequence>MFDFSFGELVVLAVIALLVVGPDKMPEMARTAGRWYGVLRRTLTGVRAEVEQQLLLDDLRREADKLRNLANEDLLAPTPAPQPSEEIPPPPSTSGESALPAVQSEGVAAPSPTAPIEERLH</sequence>
<dbReference type="PANTHER" id="PTHR33162">
    <property type="entry name" value="SEC-INDEPENDENT PROTEIN TRANSLOCASE PROTEIN TATA, CHLOROPLASTIC"/>
    <property type="match status" value="1"/>
</dbReference>
<proteinExistence type="inferred from homology"/>
<evidence type="ECO:0000256" key="1">
    <source>
        <dbReference type="ARBA" id="ARBA00004167"/>
    </source>
</evidence>
<evidence type="ECO:0000256" key="2">
    <source>
        <dbReference type="ARBA" id="ARBA00022448"/>
    </source>
</evidence>
<dbReference type="Gene3D" id="1.20.5.3310">
    <property type="match status" value="1"/>
</dbReference>
<dbReference type="EMBL" id="RIZI01000138">
    <property type="protein sequence ID" value="RNF66591.1"/>
    <property type="molecule type" value="Genomic_DNA"/>
</dbReference>
<evidence type="ECO:0000256" key="8">
    <source>
        <dbReference type="ARBA" id="ARBA00023136"/>
    </source>
</evidence>
<accession>A0A3M8REQ2</accession>
<dbReference type="PRINTS" id="PR01506">
    <property type="entry name" value="TATBPROTEIN"/>
</dbReference>
<dbReference type="AlphaFoldDB" id="A0A3M8REQ2"/>
<feature type="compositionally biased region" description="Pro residues" evidence="10">
    <location>
        <begin position="78"/>
        <end position="92"/>
    </location>
</feature>
<dbReference type="OrthoDB" id="9816005at2"/>
<dbReference type="RefSeq" id="WP_123102609.1">
    <property type="nucleotide sequence ID" value="NZ_CP127527.1"/>
</dbReference>
<evidence type="ECO:0000256" key="5">
    <source>
        <dbReference type="ARBA" id="ARBA00022927"/>
    </source>
</evidence>
<reference evidence="12" key="1">
    <citation type="submission" date="2018-10" db="EMBL/GenBank/DDBJ databases">
        <title>Acidithiobacillus sulfuriphilus sp. nov.: an extremely acidophilic sulfur-oxidizing chemolithotroph isolated from a neutral pH environment.</title>
        <authorList>
            <person name="Falagan C."/>
            <person name="Moya-Beltran A."/>
            <person name="Quatrini R."/>
            <person name="Johnson D.B."/>
        </authorList>
    </citation>
    <scope>NUCLEOTIDE SEQUENCE [LARGE SCALE GENOMIC DNA]</scope>
    <source>
        <strain evidence="12">CJ-2</strain>
    </source>
</reference>